<name>A0A9D4L001_DREPO</name>
<sequence length="240" mass="27214">MCLNPPTGSIDWYDNEMYTCAGGILVPKTTAIPITTLLLSTTDSPQPNNATFRLMRMCELGKKLPEGYDCCGYIPYQPDIQTCCGITMTKTVVHSGKPDKDYTEQRQILEGPSNDRSLKFNKTPAQGLSNEDFIFRKVKFDNTTSAIYSDLSIRLHKLDFKSSTSQKRHTEVSLFIETNRNRPNPSKLDGQYLLIVTEKQQPTESSSYINIKNDAVYKLVESHERATKTIAKLRKLCKRL</sequence>
<evidence type="ECO:0000313" key="1">
    <source>
        <dbReference type="EMBL" id="KAH3849126.1"/>
    </source>
</evidence>
<proteinExistence type="predicted"/>
<comment type="caution">
    <text evidence="1">The sequence shown here is derived from an EMBL/GenBank/DDBJ whole genome shotgun (WGS) entry which is preliminary data.</text>
</comment>
<dbReference type="Proteomes" id="UP000828390">
    <property type="component" value="Unassembled WGS sequence"/>
</dbReference>
<dbReference type="EMBL" id="JAIWYP010000003">
    <property type="protein sequence ID" value="KAH3849126.1"/>
    <property type="molecule type" value="Genomic_DNA"/>
</dbReference>
<gene>
    <name evidence="1" type="ORF">DPMN_091521</name>
</gene>
<keyword evidence="2" id="KW-1185">Reference proteome</keyword>
<reference evidence="1" key="1">
    <citation type="journal article" date="2019" name="bioRxiv">
        <title>The Genome of the Zebra Mussel, Dreissena polymorpha: A Resource for Invasive Species Research.</title>
        <authorList>
            <person name="McCartney M.A."/>
            <person name="Auch B."/>
            <person name="Kono T."/>
            <person name="Mallez S."/>
            <person name="Zhang Y."/>
            <person name="Obille A."/>
            <person name="Becker A."/>
            <person name="Abrahante J.E."/>
            <person name="Garbe J."/>
            <person name="Badalamenti J.P."/>
            <person name="Herman A."/>
            <person name="Mangelson H."/>
            <person name="Liachko I."/>
            <person name="Sullivan S."/>
            <person name="Sone E.D."/>
            <person name="Koren S."/>
            <person name="Silverstein K.A.T."/>
            <person name="Beckman K.B."/>
            <person name="Gohl D.M."/>
        </authorList>
    </citation>
    <scope>NUCLEOTIDE SEQUENCE</scope>
    <source>
        <strain evidence="1">Duluth1</strain>
        <tissue evidence="1">Whole animal</tissue>
    </source>
</reference>
<reference evidence="1" key="2">
    <citation type="submission" date="2020-11" db="EMBL/GenBank/DDBJ databases">
        <authorList>
            <person name="McCartney M.A."/>
            <person name="Auch B."/>
            <person name="Kono T."/>
            <person name="Mallez S."/>
            <person name="Becker A."/>
            <person name="Gohl D.M."/>
            <person name="Silverstein K.A.T."/>
            <person name="Koren S."/>
            <person name="Bechman K.B."/>
            <person name="Herman A."/>
            <person name="Abrahante J.E."/>
            <person name="Garbe J."/>
        </authorList>
    </citation>
    <scope>NUCLEOTIDE SEQUENCE</scope>
    <source>
        <strain evidence="1">Duluth1</strain>
        <tissue evidence="1">Whole animal</tissue>
    </source>
</reference>
<protein>
    <submittedName>
        <fullName evidence="1">Uncharacterized protein</fullName>
    </submittedName>
</protein>
<evidence type="ECO:0000313" key="2">
    <source>
        <dbReference type="Proteomes" id="UP000828390"/>
    </source>
</evidence>
<dbReference type="AlphaFoldDB" id="A0A9D4L001"/>
<organism evidence="1 2">
    <name type="scientific">Dreissena polymorpha</name>
    <name type="common">Zebra mussel</name>
    <name type="synonym">Mytilus polymorpha</name>
    <dbReference type="NCBI Taxonomy" id="45954"/>
    <lineage>
        <taxon>Eukaryota</taxon>
        <taxon>Metazoa</taxon>
        <taxon>Spiralia</taxon>
        <taxon>Lophotrochozoa</taxon>
        <taxon>Mollusca</taxon>
        <taxon>Bivalvia</taxon>
        <taxon>Autobranchia</taxon>
        <taxon>Heteroconchia</taxon>
        <taxon>Euheterodonta</taxon>
        <taxon>Imparidentia</taxon>
        <taxon>Neoheterodontei</taxon>
        <taxon>Myida</taxon>
        <taxon>Dreissenoidea</taxon>
        <taxon>Dreissenidae</taxon>
        <taxon>Dreissena</taxon>
    </lineage>
</organism>
<accession>A0A9D4L001</accession>